<dbReference type="GO" id="GO:0031261">
    <property type="term" value="C:DNA replication preinitiation complex"/>
    <property type="evidence" value="ECO:0007669"/>
    <property type="project" value="TreeGrafter"/>
</dbReference>
<keyword evidence="5" id="KW-0235">DNA replication</keyword>
<dbReference type="AlphaFoldDB" id="A0A2I1ES10"/>
<dbReference type="Pfam" id="PF07034">
    <property type="entry name" value="ORC3_N"/>
    <property type="match status" value="1"/>
</dbReference>
<accession>A0A2I1ES10</accession>
<reference evidence="13 14" key="2">
    <citation type="submission" date="2017-10" db="EMBL/GenBank/DDBJ databases">
        <title>Genome analyses suggest a sexual origin of heterokaryosis in a supposedly ancient asexual fungus.</title>
        <authorList>
            <person name="Corradi N."/>
            <person name="Sedzielewska K."/>
            <person name="Noel J."/>
            <person name="Charron P."/>
            <person name="Farinelli L."/>
            <person name="Marton T."/>
            <person name="Kruger M."/>
            <person name="Pelin A."/>
            <person name="Brachmann A."/>
            <person name="Corradi N."/>
        </authorList>
    </citation>
    <scope>NUCLEOTIDE SEQUENCE [LARGE SCALE GENOMIC DNA]</scope>
    <source>
        <strain evidence="13 14">A1</strain>
    </source>
</reference>
<dbReference type="VEuPathDB" id="FungiDB:FUN_018094"/>
<evidence type="ECO:0000256" key="1">
    <source>
        <dbReference type="ARBA" id="ARBA00004123"/>
    </source>
</evidence>
<dbReference type="InterPro" id="IPR020795">
    <property type="entry name" value="ORC3"/>
</dbReference>
<reference evidence="13 14" key="1">
    <citation type="submission" date="2017-10" db="EMBL/GenBank/DDBJ databases">
        <title>Extensive intraspecific genome diversity in a model arbuscular mycorrhizal fungus.</title>
        <authorList>
            <person name="Chen E.C.H."/>
            <person name="Morin E."/>
            <person name="Baudet D."/>
            <person name="Noel J."/>
            <person name="Ndikumana S."/>
            <person name="Charron P."/>
            <person name="St-Onge C."/>
            <person name="Giorgi J."/>
            <person name="Grigoriev I.V."/>
            <person name="Roux C."/>
            <person name="Martin F.M."/>
            <person name="Corradi N."/>
        </authorList>
    </citation>
    <scope>NUCLEOTIDE SEQUENCE [LARGE SCALE GENOMIC DNA]</scope>
    <source>
        <strain evidence="13 14">A1</strain>
    </source>
</reference>
<evidence type="ECO:0000313" key="13">
    <source>
        <dbReference type="EMBL" id="PKC62868.1"/>
    </source>
</evidence>
<dbReference type="EMBL" id="LLXH01000799">
    <property type="protein sequence ID" value="PKC62868.1"/>
    <property type="molecule type" value="Genomic_DNA"/>
</dbReference>
<comment type="similarity">
    <text evidence="2">Belongs to the ORC3 family.</text>
</comment>
<keyword evidence="4" id="KW-0597">Phosphoprotein</keyword>
<dbReference type="InterPro" id="IPR045667">
    <property type="entry name" value="ORC3_N"/>
</dbReference>
<evidence type="ECO:0000256" key="8">
    <source>
        <dbReference type="ARBA" id="ARBA00026084"/>
    </source>
</evidence>
<evidence type="ECO:0000259" key="11">
    <source>
        <dbReference type="Pfam" id="PF18137"/>
    </source>
</evidence>
<keyword evidence="7" id="KW-0539">Nucleus</keyword>
<dbReference type="InterPro" id="IPR045663">
    <property type="entry name" value="ORC3_ins"/>
</dbReference>
<comment type="subcellular location">
    <subcellularLocation>
        <location evidence="1">Nucleus</location>
    </subcellularLocation>
</comment>
<evidence type="ECO:0000259" key="12">
    <source>
        <dbReference type="Pfam" id="PF19675"/>
    </source>
</evidence>
<dbReference type="PANTHER" id="PTHR12748:SF0">
    <property type="entry name" value="ORIGIN RECOGNITION COMPLEX SUBUNIT 3"/>
    <property type="match status" value="1"/>
</dbReference>
<dbReference type="GO" id="GO:0003688">
    <property type="term" value="F:DNA replication origin binding"/>
    <property type="evidence" value="ECO:0007669"/>
    <property type="project" value="TreeGrafter"/>
</dbReference>
<keyword evidence="6" id="KW-0238">DNA-binding</keyword>
<evidence type="ECO:0000259" key="10">
    <source>
        <dbReference type="Pfam" id="PF07034"/>
    </source>
</evidence>
<dbReference type="OrthoDB" id="10265211at2759"/>
<dbReference type="GO" id="GO:0005656">
    <property type="term" value="C:nuclear pre-replicative complex"/>
    <property type="evidence" value="ECO:0007669"/>
    <property type="project" value="TreeGrafter"/>
</dbReference>
<dbReference type="CDD" id="cd20704">
    <property type="entry name" value="Orc3"/>
    <property type="match status" value="1"/>
</dbReference>
<proteinExistence type="inferred from homology"/>
<comment type="subunit">
    <text evidence="8">Component of ORC, a complex composed of at least 6 subunits: ORC1, ORC2, ORC3, ORC4, ORC5 and ORC6. ORC is regulated in a cell-cycle dependent manner. It is sequentially assembled at the exit from anaphase of mitosis and disassembled as cells enter S phase.</text>
</comment>
<feature type="domain" description="Origin recognition complex subunit 3 insertion" evidence="12">
    <location>
        <begin position="421"/>
        <end position="652"/>
    </location>
</feature>
<dbReference type="Proteomes" id="UP000232688">
    <property type="component" value="Unassembled WGS sequence"/>
</dbReference>
<name>A0A2I1ES10_9GLOM</name>
<dbReference type="GO" id="GO:0005664">
    <property type="term" value="C:nuclear origin of replication recognition complex"/>
    <property type="evidence" value="ECO:0007669"/>
    <property type="project" value="InterPro"/>
</dbReference>
<protein>
    <recommendedName>
        <fullName evidence="3">Origin recognition complex subunit 3</fullName>
    </recommendedName>
</protein>
<dbReference type="PANTHER" id="PTHR12748">
    <property type="entry name" value="ORIGIN RECOGNITION COMPLEX SUBUNIT 3"/>
    <property type="match status" value="1"/>
</dbReference>
<gene>
    <name evidence="13" type="ORF">RhiirA1_464534</name>
</gene>
<feature type="domain" description="Origin recognition complex subunit 3 winged helix C-terminal" evidence="11">
    <location>
        <begin position="663"/>
        <end position="776"/>
    </location>
</feature>
<dbReference type="InterPro" id="IPR040855">
    <property type="entry name" value="ORC_WH_C"/>
</dbReference>
<evidence type="ECO:0000313" key="14">
    <source>
        <dbReference type="Proteomes" id="UP000232688"/>
    </source>
</evidence>
<dbReference type="GO" id="GO:0006270">
    <property type="term" value="P:DNA replication initiation"/>
    <property type="evidence" value="ECO:0007669"/>
    <property type="project" value="TreeGrafter"/>
</dbReference>
<comment type="function">
    <text evidence="9">Component of the origin recognition complex (ORC) that binds origins of replication. DNA-binding is ATP-dependent. The specific DNA sequences that define origins of replication have not been identified yet. ORC is required to assemble the pre-replication complex necessary to initiate DNA replication. Binds histone H3 and H4 trimethylation marks H3K9me3, H3K27me3 and H4K20me3.</text>
</comment>
<dbReference type="Pfam" id="PF18137">
    <property type="entry name" value="WHD_ORC"/>
    <property type="match status" value="1"/>
</dbReference>
<evidence type="ECO:0000256" key="3">
    <source>
        <dbReference type="ARBA" id="ARBA00019085"/>
    </source>
</evidence>
<dbReference type="VEuPathDB" id="FungiDB:RhiirA1_464534"/>
<evidence type="ECO:0000256" key="2">
    <source>
        <dbReference type="ARBA" id="ARBA00010977"/>
    </source>
</evidence>
<evidence type="ECO:0000256" key="9">
    <source>
        <dbReference type="ARBA" id="ARBA00045241"/>
    </source>
</evidence>
<feature type="domain" description="Origin recognition complex subunit 3 N-terminal" evidence="10">
    <location>
        <begin position="50"/>
        <end position="408"/>
    </location>
</feature>
<evidence type="ECO:0000256" key="4">
    <source>
        <dbReference type="ARBA" id="ARBA00022553"/>
    </source>
</evidence>
<evidence type="ECO:0000256" key="5">
    <source>
        <dbReference type="ARBA" id="ARBA00022705"/>
    </source>
</evidence>
<organism evidence="13 14">
    <name type="scientific">Rhizophagus irregularis</name>
    <dbReference type="NCBI Taxonomy" id="588596"/>
    <lineage>
        <taxon>Eukaryota</taxon>
        <taxon>Fungi</taxon>
        <taxon>Fungi incertae sedis</taxon>
        <taxon>Mucoromycota</taxon>
        <taxon>Glomeromycotina</taxon>
        <taxon>Glomeromycetes</taxon>
        <taxon>Glomerales</taxon>
        <taxon>Glomeraceae</taxon>
        <taxon>Rhizophagus</taxon>
    </lineage>
</organism>
<dbReference type="Pfam" id="PF19675">
    <property type="entry name" value="ORC3_ins"/>
    <property type="match status" value="1"/>
</dbReference>
<evidence type="ECO:0000256" key="6">
    <source>
        <dbReference type="ARBA" id="ARBA00023125"/>
    </source>
</evidence>
<sequence length="779" mass="91708">MSSLSIEIALKGMEAFRHILQLNSRLNYEQGSNKNGQFSDSFVGGFTEILFNGKEPIKAAKIRYDDYDRNLKKVDCKIDNFHFQMNEFTVNDLYNFIEDTYDEDDTYQFLKSRISGLPTALVFGGIYSIYLFSFISSHENFFESFARDLSGNHQIRAVLIDSTRVLKLEDLLTYTIRRFRYENGYSSIDGCENNNEINYNDDEETVKDEEEIIEDFIDENQYDKNIDDDNMYLEEEIGGSNDDTPLSIENVIDIESLVQWYDSNAKISGLRSLPKLVIVIYNFDLLDPVIMEKYIYILNEYKDRIPIVLLLGISSVYRGVDAIHERYSYSVERLLKFKEFYLSDSIHDFDELITRFFICNHFGVKVGIKVYNFLNDIYGRLKISLKYFELSIKHIINYYFYSNPLSILTTIDLENISPRISLLNEYHVEMIRVQLSFRRFVENFINEHDQPEIARCLLEDDNFVKSILPVILRDMRNYHQNFAVAFEIVHSLQRYVDPKLIKAKYELYSYALKHPGLGEHKHVQKLKSQELKHFLNHFQNVLEQNLEKAECARSEIQKLREFHERLEQIEALSQHSIRSPKKIKKQKSSTSEIYNTSIPKSDISSSSSQEFTDQFTKLITSIFEYLQVFFKVKLRHYSTNTLYEIFYWEESHSLESLFLPEIRKSIVTALRRPKQYLNCKCCPDESDDDDDEIDPAGKILYTQDDRCILYKLLVGFGKFIHTDDLLESFENIIKKENRDITNDETKERFYKATETLKIIGVIADAGKKGYIRKMIWGNF</sequence>
<comment type="caution">
    <text evidence="13">The sequence shown here is derived from an EMBL/GenBank/DDBJ whole genome shotgun (WGS) entry which is preliminary data.</text>
</comment>
<dbReference type="VEuPathDB" id="FungiDB:RhiirFUN_019504"/>
<evidence type="ECO:0000256" key="7">
    <source>
        <dbReference type="ARBA" id="ARBA00023242"/>
    </source>
</evidence>